<protein>
    <submittedName>
        <fullName evidence="1">Transporter</fullName>
    </submittedName>
</protein>
<gene>
    <name evidence="1" type="ORF">PNO31109_00172</name>
</gene>
<dbReference type="AlphaFoldDB" id="A0A5E4RIY9"/>
<reference evidence="1 2" key="1">
    <citation type="submission" date="2019-08" db="EMBL/GenBank/DDBJ databases">
        <authorList>
            <person name="Peeters C."/>
        </authorList>
    </citation>
    <scope>NUCLEOTIDE SEQUENCE [LARGE SCALE GENOMIC DNA]</scope>
    <source>
        <strain evidence="1 2">LMG 31109</strain>
    </source>
</reference>
<name>A0A5E4RIY9_9BURK</name>
<accession>A0A5E4RIY9</accession>
<keyword evidence="2" id="KW-1185">Reference proteome</keyword>
<proteinExistence type="predicted"/>
<organism evidence="1 2">
    <name type="scientific">Pandoraea nosoerga</name>
    <dbReference type="NCBI Taxonomy" id="2508296"/>
    <lineage>
        <taxon>Bacteria</taxon>
        <taxon>Pseudomonadati</taxon>
        <taxon>Pseudomonadota</taxon>
        <taxon>Betaproteobacteria</taxon>
        <taxon>Burkholderiales</taxon>
        <taxon>Burkholderiaceae</taxon>
        <taxon>Pandoraea</taxon>
    </lineage>
</organism>
<dbReference type="Proteomes" id="UP000367825">
    <property type="component" value="Unassembled WGS sequence"/>
</dbReference>
<sequence>MELAGILIGLGLLVWLAYRGWTVLLPRPRRAISQWGWAVRSSLTAA</sequence>
<dbReference type="EMBL" id="CABPSC010000001">
    <property type="protein sequence ID" value="VVD62514.1"/>
    <property type="molecule type" value="Genomic_DNA"/>
</dbReference>
<evidence type="ECO:0000313" key="2">
    <source>
        <dbReference type="Proteomes" id="UP000367825"/>
    </source>
</evidence>
<evidence type="ECO:0000313" key="1">
    <source>
        <dbReference type="EMBL" id="VVD62514.1"/>
    </source>
</evidence>